<dbReference type="OrthoDB" id="8353433at2"/>
<evidence type="ECO:0000256" key="1">
    <source>
        <dbReference type="ARBA" id="ARBA00004651"/>
    </source>
</evidence>
<feature type="transmembrane region" description="Helical" evidence="8">
    <location>
        <begin position="380"/>
        <end position="402"/>
    </location>
</feature>
<evidence type="ECO:0000256" key="4">
    <source>
        <dbReference type="ARBA" id="ARBA00022679"/>
    </source>
</evidence>
<feature type="transmembrane region" description="Helical" evidence="8">
    <location>
        <begin position="414"/>
        <end position="434"/>
    </location>
</feature>
<name>A0A5D0GSK1_9FLAO</name>
<keyword evidence="4 10" id="KW-0808">Transferase</keyword>
<feature type="transmembrane region" description="Helical" evidence="8">
    <location>
        <begin position="7"/>
        <end position="28"/>
    </location>
</feature>
<protein>
    <submittedName>
        <fullName evidence="10">Glycosyltransferase</fullName>
    </submittedName>
</protein>
<feature type="transmembrane region" description="Helical" evidence="8">
    <location>
        <begin position="83"/>
        <end position="102"/>
    </location>
</feature>
<evidence type="ECO:0000256" key="5">
    <source>
        <dbReference type="ARBA" id="ARBA00022692"/>
    </source>
</evidence>
<evidence type="ECO:0000313" key="11">
    <source>
        <dbReference type="Proteomes" id="UP000324550"/>
    </source>
</evidence>
<dbReference type="GO" id="GO:0005886">
    <property type="term" value="C:plasma membrane"/>
    <property type="evidence" value="ECO:0007669"/>
    <property type="project" value="UniProtKB-SubCell"/>
</dbReference>
<dbReference type="Pfam" id="PF13231">
    <property type="entry name" value="PMT_2"/>
    <property type="match status" value="1"/>
</dbReference>
<dbReference type="InterPro" id="IPR038731">
    <property type="entry name" value="RgtA/B/C-like"/>
</dbReference>
<feature type="transmembrane region" description="Helical" evidence="8">
    <location>
        <begin position="209"/>
        <end position="228"/>
    </location>
</feature>
<feature type="transmembrane region" description="Helical" evidence="8">
    <location>
        <begin position="317"/>
        <end position="340"/>
    </location>
</feature>
<feature type="transmembrane region" description="Helical" evidence="8">
    <location>
        <begin position="114"/>
        <end position="133"/>
    </location>
</feature>
<sequence length="545" mass="62915">MIKLFKEYPILSICVFSLIMLLPNLNVIDVSIMEARNFITAREMVQDGNWLLTTINGEPRYQKPPLPTWLTAFSGMLFGLKSIYALRLPAILFVVLIGVFIFKISKITTDDISLSSRNAFIALTSFYIIGITIEAPWDIFTHGFMCVAIYHLILVFNKEKNYWKHTLLAGIFIGFSILCKGPISIYALLLPFLIAYGFTFKYKHVRAKAFSFVSILILALIIGGWWYLYVRFQDPETFNAITERETSNWSSYNVRPFYYYWSFFVQSGLWTIPAFISLLYPYLKSRVSYLKVYQFSLLWTLFAVVLLSIIPEKKSRYLMPVLIPLAINIGFYIDYLIKYFKTMTNKKETIPVYFNFGLIACLGLVFPILGYVFLKDNISSHLLIFILASMTLLIIGVSIIFSLKKGNMVRVFNLTVLFFAAVIITALPLTRGLISDSYNPISNLKADMEKQGIPIYAERYVSPEMLWYYGGKIPFISFDEGVESLPKVSKFGILTKNTLEENTLNSLEVTYNIEKITTYNLNRVSEDSNQYKDRLLNVYYIFERK</sequence>
<dbReference type="InterPro" id="IPR050297">
    <property type="entry name" value="LipidA_mod_glycosyltrf_83"/>
</dbReference>
<keyword evidence="11" id="KW-1185">Reference proteome</keyword>
<comment type="subcellular location">
    <subcellularLocation>
        <location evidence="1">Cell membrane</location>
        <topology evidence="1">Multi-pass membrane protein</topology>
    </subcellularLocation>
</comment>
<evidence type="ECO:0000256" key="8">
    <source>
        <dbReference type="SAM" id="Phobius"/>
    </source>
</evidence>
<accession>A0A5D0GSK1</accession>
<evidence type="ECO:0000259" key="9">
    <source>
        <dbReference type="Pfam" id="PF13231"/>
    </source>
</evidence>
<comment type="caution">
    <text evidence="10">The sequence shown here is derived from an EMBL/GenBank/DDBJ whole genome shotgun (WGS) entry which is preliminary data.</text>
</comment>
<feature type="transmembrane region" description="Helical" evidence="8">
    <location>
        <begin position="352"/>
        <end position="374"/>
    </location>
</feature>
<gene>
    <name evidence="10" type="ORF">FVF61_00040</name>
</gene>
<dbReference type="RefSeq" id="WP_148451969.1">
    <property type="nucleotide sequence ID" value="NZ_VSFC01000001.1"/>
</dbReference>
<keyword evidence="6 8" id="KW-1133">Transmembrane helix</keyword>
<evidence type="ECO:0000256" key="7">
    <source>
        <dbReference type="ARBA" id="ARBA00023136"/>
    </source>
</evidence>
<keyword evidence="5 8" id="KW-0812">Transmembrane</keyword>
<evidence type="ECO:0000256" key="3">
    <source>
        <dbReference type="ARBA" id="ARBA00022676"/>
    </source>
</evidence>
<keyword evidence="3" id="KW-0328">Glycosyltransferase</keyword>
<dbReference type="PANTHER" id="PTHR33908">
    <property type="entry name" value="MANNOSYLTRANSFERASE YKCB-RELATED"/>
    <property type="match status" value="1"/>
</dbReference>
<dbReference type="EMBL" id="VSFC01000001">
    <property type="protein sequence ID" value="TYA60442.1"/>
    <property type="molecule type" value="Genomic_DNA"/>
</dbReference>
<evidence type="ECO:0000256" key="6">
    <source>
        <dbReference type="ARBA" id="ARBA00022989"/>
    </source>
</evidence>
<dbReference type="GO" id="GO:0016763">
    <property type="term" value="F:pentosyltransferase activity"/>
    <property type="evidence" value="ECO:0007669"/>
    <property type="project" value="TreeGrafter"/>
</dbReference>
<feature type="domain" description="Glycosyltransferase RgtA/B/C/D-like" evidence="9">
    <location>
        <begin position="63"/>
        <end position="222"/>
    </location>
</feature>
<feature type="transmembrane region" description="Helical" evidence="8">
    <location>
        <begin position="139"/>
        <end position="155"/>
    </location>
</feature>
<dbReference type="GO" id="GO:0010041">
    <property type="term" value="P:response to iron(III) ion"/>
    <property type="evidence" value="ECO:0007669"/>
    <property type="project" value="TreeGrafter"/>
</dbReference>
<organism evidence="10 11">
    <name type="scientific">Formosa maritima</name>
    <dbReference type="NCBI Taxonomy" id="2592046"/>
    <lineage>
        <taxon>Bacteria</taxon>
        <taxon>Pseudomonadati</taxon>
        <taxon>Bacteroidota</taxon>
        <taxon>Flavobacteriia</taxon>
        <taxon>Flavobacteriales</taxon>
        <taxon>Flavobacteriaceae</taxon>
        <taxon>Formosa</taxon>
    </lineage>
</organism>
<feature type="transmembrane region" description="Helical" evidence="8">
    <location>
        <begin position="258"/>
        <end position="280"/>
    </location>
</feature>
<keyword evidence="7 8" id="KW-0472">Membrane</keyword>
<feature type="transmembrane region" description="Helical" evidence="8">
    <location>
        <begin position="292"/>
        <end position="311"/>
    </location>
</feature>
<dbReference type="GO" id="GO:0009103">
    <property type="term" value="P:lipopolysaccharide biosynthetic process"/>
    <property type="evidence" value="ECO:0007669"/>
    <property type="project" value="UniProtKB-ARBA"/>
</dbReference>
<dbReference type="PANTHER" id="PTHR33908:SF3">
    <property type="entry name" value="UNDECAPRENYL PHOSPHATE-ALPHA-4-AMINO-4-DEOXY-L-ARABINOSE ARABINOSYL TRANSFERASE"/>
    <property type="match status" value="1"/>
</dbReference>
<proteinExistence type="predicted"/>
<dbReference type="Proteomes" id="UP000324550">
    <property type="component" value="Unassembled WGS sequence"/>
</dbReference>
<keyword evidence="2" id="KW-1003">Cell membrane</keyword>
<reference evidence="10 11" key="1">
    <citation type="submission" date="2019-08" db="EMBL/GenBank/DDBJ databases">
        <title>Formosa sediminis sp. nov., isolated from marine sediment.</title>
        <authorList>
            <person name="Cao W.R."/>
        </authorList>
    </citation>
    <scope>NUCLEOTIDE SEQUENCE [LARGE SCALE GENOMIC DNA]</scope>
    <source>
        <strain evidence="10 11">1494</strain>
    </source>
</reference>
<evidence type="ECO:0000313" key="10">
    <source>
        <dbReference type="EMBL" id="TYA60442.1"/>
    </source>
</evidence>
<evidence type="ECO:0000256" key="2">
    <source>
        <dbReference type="ARBA" id="ARBA00022475"/>
    </source>
</evidence>
<dbReference type="AlphaFoldDB" id="A0A5D0GSK1"/>